<evidence type="ECO:0000256" key="7">
    <source>
        <dbReference type="ARBA" id="ARBA00022927"/>
    </source>
</evidence>
<evidence type="ECO:0000256" key="10">
    <source>
        <dbReference type="SAM" id="Phobius"/>
    </source>
</evidence>
<evidence type="ECO:0000256" key="8">
    <source>
        <dbReference type="ARBA" id="ARBA00023128"/>
    </source>
</evidence>
<dbReference type="OrthoDB" id="19656at2759"/>
<keyword evidence="10" id="KW-1133">Transmembrane helix</keyword>
<dbReference type="InterPro" id="IPR027246">
    <property type="entry name" value="Porin_Euk/Tom40"/>
</dbReference>
<evidence type="ECO:0000256" key="3">
    <source>
        <dbReference type="ARBA" id="ARBA00022448"/>
    </source>
</evidence>
<keyword evidence="7" id="KW-0653">Protein transport</keyword>
<keyword evidence="11" id="KW-0675">Receptor</keyword>
<keyword evidence="4" id="KW-1134">Transmembrane beta strand</keyword>
<evidence type="ECO:0000256" key="2">
    <source>
        <dbReference type="ARBA" id="ARBA00010510"/>
    </source>
</evidence>
<dbReference type="STRING" id="45882.A0A0V1DHJ1"/>
<comment type="subcellular location">
    <subcellularLocation>
        <location evidence="1">Mitochondrion outer membrane</location>
        <topology evidence="1">Multi-pass membrane protein</topology>
    </subcellularLocation>
</comment>
<dbReference type="EMBL" id="JYDI01000003">
    <property type="protein sequence ID" value="KRY60949.1"/>
    <property type="molecule type" value="Genomic_DNA"/>
</dbReference>
<evidence type="ECO:0000256" key="9">
    <source>
        <dbReference type="ARBA" id="ARBA00023136"/>
    </source>
</evidence>
<evidence type="ECO:0000313" key="12">
    <source>
        <dbReference type="Proteomes" id="UP000054653"/>
    </source>
</evidence>
<organism evidence="11 12">
    <name type="scientific">Trichinella britovi</name>
    <name type="common">Parasitic roundworm</name>
    <dbReference type="NCBI Taxonomy" id="45882"/>
    <lineage>
        <taxon>Eukaryota</taxon>
        <taxon>Metazoa</taxon>
        <taxon>Ecdysozoa</taxon>
        <taxon>Nematoda</taxon>
        <taxon>Enoplea</taxon>
        <taxon>Dorylaimia</taxon>
        <taxon>Trichinellida</taxon>
        <taxon>Trichinellidae</taxon>
        <taxon>Trichinella</taxon>
    </lineage>
</organism>
<evidence type="ECO:0000256" key="5">
    <source>
        <dbReference type="ARBA" id="ARBA00022692"/>
    </source>
</evidence>
<dbReference type="InterPro" id="IPR023614">
    <property type="entry name" value="Porin_dom_sf"/>
</dbReference>
<name>A0A0V1DHJ1_TRIBR</name>
<comment type="caution">
    <text evidence="11">The sequence shown here is derived from an EMBL/GenBank/DDBJ whole genome shotgun (WGS) entry which is preliminary data.</text>
</comment>
<evidence type="ECO:0000256" key="4">
    <source>
        <dbReference type="ARBA" id="ARBA00022452"/>
    </source>
</evidence>
<gene>
    <name evidence="11" type="primary">C18E9.6</name>
    <name evidence="11" type="ORF">T03_4342</name>
</gene>
<accession>A0A0V1DHJ1</accession>
<dbReference type="AlphaFoldDB" id="A0A0V1DHJ1"/>
<evidence type="ECO:0000313" key="11">
    <source>
        <dbReference type="EMBL" id="KRY60949.1"/>
    </source>
</evidence>
<dbReference type="PANTHER" id="PTHR10802">
    <property type="entry name" value="MITOCHONDRIAL IMPORT RECEPTOR SUBUNIT TOM40"/>
    <property type="match status" value="1"/>
</dbReference>
<keyword evidence="9 10" id="KW-0472">Membrane</keyword>
<proteinExistence type="inferred from homology"/>
<dbReference type="InterPro" id="IPR037930">
    <property type="entry name" value="Tom40"/>
</dbReference>
<protein>
    <submittedName>
        <fullName evidence="11">Mitochondrial import receptor subunit TOM40-like protein</fullName>
    </submittedName>
</protein>
<keyword evidence="3" id="KW-0813">Transport</keyword>
<evidence type="ECO:0000256" key="1">
    <source>
        <dbReference type="ARBA" id="ARBA00004374"/>
    </source>
</evidence>
<evidence type="ECO:0000256" key="6">
    <source>
        <dbReference type="ARBA" id="ARBA00022787"/>
    </source>
</evidence>
<comment type="similarity">
    <text evidence="2">Belongs to the Tom40 family.</text>
</comment>
<keyword evidence="12" id="KW-1185">Reference proteome</keyword>
<dbReference type="Gene3D" id="2.40.160.10">
    <property type="entry name" value="Porin"/>
    <property type="match status" value="1"/>
</dbReference>
<reference evidence="11 12" key="1">
    <citation type="submission" date="2015-01" db="EMBL/GenBank/DDBJ databases">
        <title>Evolution of Trichinella species and genotypes.</title>
        <authorList>
            <person name="Korhonen P.K."/>
            <person name="Edoardo P."/>
            <person name="Giuseppe L.R."/>
            <person name="Gasser R.B."/>
        </authorList>
    </citation>
    <scope>NUCLEOTIDE SEQUENCE [LARGE SCALE GENOMIC DNA]</scope>
    <source>
        <strain evidence="11">ISS120</strain>
    </source>
</reference>
<dbReference type="GO" id="GO:0030150">
    <property type="term" value="P:protein import into mitochondrial matrix"/>
    <property type="evidence" value="ECO:0007669"/>
    <property type="project" value="InterPro"/>
</dbReference>
<keyword evidence="5 10" id="KW-0812">Transmembrane</keyword>
<dbReference type="GO" id="GO:0005741">
    <property type="term" value="C:mitochondrial outer membrane"/>
    <property type="evidence" value="ECO:0007669"/>
    <property type="project" value="UniProtKB-SubCell"/>
</dbReference>
<dbReference type="Proteomes" id="UP000054653">
    <property type="component" value="Unassembled WGS sequence"/>
</dbReference>
<dbReference type="GO" id="GO:0008320">
    <property type="term" value="F:protein transmembrane transporter activity"/>
    <property type="evidence" value="ECO:0007669"/>
    <property type="project" value="InterPro"/>
</dbReference>
<sequence>MCFILPGVERSQNISFNNDDRNFIVNLDFRVFFHCESERTVCHQVSNIVKFRIKVQRYVMISACLMIIFYPIVHELNFVFRDLSILKIVTTVMKKLKFSFFQVEIMASESKESKSAAFNPEDKASYLFANNPGPIEEVHKKCKDIFPVIFDGAKLHLQKSLSNHFSVGHSWNMSPVNNGYHFCATYVGKKQMGPQEAYPVLLGDSDASGNVTARLMHHLTDRLRLTLASQLMNGRLLFGQCTAEWRGKVSTSAFTLANTDLVNDSGVMAASYFRRVHPRVDVGVELLYQYGRNVPGGQNTLLNYAARYSGNQFTLGSTFGTNAFHLSCHVKKRENLQFGVEWETNFRTRESTASLGYQIDLPKANVVFRGIVDSNFNVGAILEKKLTPLPFTLALSGFTNFAKDVSRFGIGLIIG</sequence>
<keyword evidence="8" id="KW-0496">Mitochondrion</keyword>
<dbReference type="OMA" id="TRFNYRW"/>
<feature type="transmembrane region" description="Helical" evidence="10">
    <location>
        <begin position="58"/>
        <end position="80"/>
    </location>
</feature>
<keyword evidence="6" id="KW-1000">Mitochondrion outer membrane</keyword>
<dbReference type="Pfam" id="PF01459">
    <property type="entry name" value="Porin_3"/>
    <property type="match status" value="1"/>
</dbReference>
<dbReference type="CDD" id="cd07305">
    <property type="entry name" value="Porin3_Tom40"/>
    <property type="match status" value="1"/>
</dbReference>